<evidence type="ECO:0000256" key="1">
    <source>
        <dbReference type="SAM" id="MobiDB-lite"/>
    </source>
</evidence>
<keyword evidence="4" id="KW-1185">Reference proteome</keyword>
<comment type="caution">
    <text evidence="3">The sequence shown here is derived from an EMBL/GenBank/DDBJ whole genome shotgun (WGS) entry which is preliminary data.</text>
</comment>
<dbReference type="Pfam" id="PF17765">
    <property type="entry name" value="MLTR_LBD"/>
    <property type="match status" value="1"/>
</dbReference>
<proteinExistence type="predicted"/>
<gene>
    <name evidence="3" type="ORF">ABZ071_27405</name>
</gene>
<dbReference type="SUPFAM" id="SSF51735">
    <property type="entry name" value="NAD(P)-binding Rossmann-fold domains"/>
    <property type="match status" value="1"/>
</dbReference>
<protein>
    <recommendedName>
        <fullName evidence="2">MmyB-like transcription regulator ligand binding domain-containing protein</fullName>
    </recommendedName>
</protein>
<feature type="region of interest" description="Disordered" evidence="1">
    <location>
        <begin position="288"/>
        <end position="339"/>
    </location>
</feature>
<dbReference type="Proteomes" id="UP001550348">
    <property type="component" value="Unassembled WGS sequence"/>
</dbReference>
<reference evidence="3 4" key="1">
    <citation type="submission" date="2024-06" db="EMBL/GenBank/DDBJ databases">
        <title>The Natural Products Discovery Center: Release of the First 8490 Sequenced Strains for Exploring Actinobacteria Biosynthetic Diversity.</title>
        <authorList>
            <person name="Kalkreuter E."/>
            <person name="Kautsar S.A."/>
            <person name="Yang D."/>
            <person name="Bader C.D."/>
            <person name="Teijaro C.N."/>
            <person name="Fluegel L."/>
            <person name="Davis C.M."/>
            <person name="Simpson J.R."/>
            <person name="Lauterbach L."/>
            <person name="Steele A.D."/>
            <person name="Gui C."/>
            <person name="Meng S."/>
            <person name="Li G."/>
            <person name="Viehrig K."/>
            <person name="Ye F."/>
            <person name="Su P."/>
            <person name="Kiefer A.F."/>
            <person name="Nichols A."/>
            <person name="Cepeda A.J."/>
            <person name="Yan W."/>
            <person name="Fan B."/>
            <person name="Jiang Y."/>
            <person name="Adhikari A."/>
            <person name="Zheng C.-J."/>
            <person name="Schuster L."/>
            <person name="Cowan T.M."/>
            <person name="Smanski M.J."/>
            <person name="Chevrette M.G."/>
            <person name="De Carvalho L.P.S."/>
            <person name="Shen B."/>
        </authorList>
    </citation>
    <scope>NUCLEOTIDE SEQUENCE [LARGE SCALE GENOMIC DNA]</scope>
    <source>
        <strain evidence="3 4">NPDC006286</strain>
    </source>
</reference>
<name>A0ABV2VS12_9ACTN</name>
<accession>A0ABV2VS12</accession>
<feature type="compositionally biased region" description="Pro residues" evidence="1">
    <location>
        <begin position="308"/>
        <end position="319"/>
    </location>
</feature>
<dbReference type="InterPro" id="IPR036291">
    <property type="entry name" value="NAD(P)-bd_dom_sf"/>
</dbReference>
<dbReference type="InterPro" id="IPR041413">
    <property type="entry name" value="MLTR_LBD"/>
</dbReference>
<dbReference type="PANTHER" id="PTHR35010:SF2">
    <property type="entry name" value="BLL4672 PROTEIN"/>
    <property type="match status" value="1"/>
</dbReference>
<dbReference type="Gene3D" id="3.30.450.180">
    <property type="match status" value="1"/>
</dbReference>
<feature type="domain" description="MmyB-like transcription regulator ligand binding" evidence="2">
    <location>
        <begin position="50"/>
        <end position="197"/>
    </location>
</feature>
<feature type="compositionally biased region" description="Low complexity" evidence="1">
    <location>
        <begin position="298"/>
        <end position="307"/>
    </location>
</feature>
<organism evidence="3 4">
    <name type="scientific">Micromonospora fulviviridis</name>
    <dbReference type="NCBI Taxonomy" id="47860"/>
    <lineage>
        <taxon>Bacteria</taxon>
        <taxon>Bacillati</taxon>
        <taxon>Actinomycetota</taxon>
        <taxon>Actinomycetes</taxon>
        <taxon>Micromonosporales</taxon>
        <taxon>Micromonosporaceae</taxon>
        <taxon>Micromonospora</taxon>
    </lineage>
</organism>
<evidence type="ECO:0000313" key="3">
    <source>
        <dbReference type="EMBL" id="MEU0155565.1"/>
    </source>
</evidence>
<dbReference type="PANTHER" id="PTHR35010">
    <property type="entry name" value="BLL4672 PROTEIN-RELATED"/>
    <property type="match status" value="1"/>
</dbReference>
<evidence type="ECO:0000313" key="4">
    <source>
        <dbReference type="Proteomes" id="UP001550348"/>
    </source>
</evidence>
<evidence type="ECO:0000259" key="2">
    <source>
        <dbReference type="Pfam" id="PF17765"/>
    </source>
</evidence>
<feature type="compositionally biased region" description="Low complexity" evidence="1">
    <location>
        <begin position="320"/>
        <end position="339"/>
    </location>
</feature>
<dbReference type="EMBL" id="JBEXRX010000115">
    <property type="protein sequence ID" value="MEU0155565.1"/>
    <property type="molecule type" value="Genomic_DNA"/>
</dbReference>
<sequence length="339" mass="35688">MEQARASRPSPQVLDALAKALQLTGAEREHLAGLAGQILPDAHREHERIPDEARALLDRLGTIPAYIVNSRQDIVAWNRAAAALITDFGLVAPAERNAVRLALRLAGTLCNAAPATEATFARQSASQLRTAVVKHPADRALAELINEFAAHDADFAAGWRDHDVRPIPAVRKRVNHPVLGELELDRSALELAAQVRAEPGWVVLRASGFMQNFLRPHPLGERIHRLGEIRTAAGDGKVGWIDVRDIAASAAALLGDPEVRVAGDDYLLTGPESLSYGDTAEAITAHAAAGSGCGGSSGPSRPRLTGPPACPPSSPPPSRPSRTGSGAGGKTASARRCST</sequence>